<dbReference type="Proteomes" id="UP001346149">
    <property type="component" value="Unassembled WGS sequence"/>
</dbReference>
<accession>A0AAN7KQN5</accession>
<protein>
    <submittedName>
        <fullName evidence="1">Uncharacterized protein</fullName>
    </submittedName>
</protein>
<evidence type="ECO:0000313" key="1">
    <source>
        <dbReference type="EMBL" id="KAK4774313.1"/>
    </source>
</evidence>
<proteinExistence type="predicted"/>
<evidence type="ECO:0000313" key="2">
    <source>
        <dbReference type="Proteomes" id="UP001346149"/>
    </source>
</evidence>
<dbReference type="AlphaFoldDB" id="A0AAN7KQN5"/>
<keyword evidence="2" id="KW-1185">Reference proteome</keyword>
<reference evidence="1 2" key="1">
    <citation type="journal article" date="2023" name="Hortic Res">
        <title>Pangenome of water caltrop reveals structural variations and asymmetric subgenome divergence after allopolyploidization.</title>
        <authorList>
            <person name="Zhang X."/>
            <person name="Chen Y."/>
            <person name="Wang L."/>
            <person name="Yuan Y."/>
            <person name="Fang M."/>
            <person name="Shi L."/>
            <person name="Lu R."/>
            <person name="Comes H.P."/>
            <person name="Ma Y."/>
            <person name="Chen Y."/>
            <person name="Huang G."/>
            <person name="Zhou Y."/>
            <person name="Zheng Z."/>
            <person name="Qiu Y."/>
        </authorList>
    </citation>
    <scope>NUCLEOTIDE SEQUENCE [LARGE SCALE GENOMIC DNA]</scope>
    <source>
        <strain evidence="1">F231</strain>
    </source>
</reference>
<comment type="caution">
    <text evidence="1">The sequence shown here is derived from an EMBL/GenBank/DDBJ whole genome shotgun (WGS) entry which is preliminary data.</text>
</comment>
<organism evidence="1 2">
    <name type="scientific">Trapa natans</name>
    <name type="common">Water chestnut</name>
    <dbReference type="NCBI Taxonomy" id="22666"/>
    <lineage>
        <taxon>Eukaryota</taxon>
        <taxon>Viridiplantae</taxon>
        <taxon>Streptophyta</taxon>
        <taxon>Embryophyta</taxon>
        <taxon>Tracheophyta</taxon>
        <taxon>Spermatophyta</taxon>
        <taxon>Magnoliopsida</taxon>
        <taxon>eudicotyledons</taxon>
        <taxon>Gunneridae</taxon>
        <taxon>Pentapetalae</taxon>
        <taxon>rosids</taxon>
        <taxon>malvids</taxon>
        <taxon>Myrtales</taxon>
        <taxon>Lythraceae</taxon>
        <taxon>Trapa</taxon>
    </lineage>
</organism>
<name>A0AAN7KQN5_TRANT</name>
<sequence>MNPRVENATTGLGMMPSKVLESSSGLDLRVRSRDYTLDLISSEENYTMPKPRGFQFPERGDLISISTVNTEPAPTYFLVMFDTVVLSTAAASTASDREKAETNTFFCDCY</sequence>
<gene>
    <name evidence="1" type="ORF">SAY86_009248</name>
</gene>
<dbReference type="EMBL" id="JAXQNO010000019">
    <property type="protein sequence ID" value="KAK4774313.1"/>
    <property type="molecule type" value="Genomic_DNA"/>
</dbReference>